<keyword evidence="2" id="KW-1185">Reference proteome</keyword>
<reference evidence="1 2" key="1">
    <citation type="journal article" date="2018" name="G3 (Bethesda)">
        <title>Phylogenetic and Phylogenomic Definition of Rhizopus Species.</title>
        <authorList>
            <person name="Gryganskyi A.P."/>
            <person name="Golan J."/>
            <person name="Dolatabadi S."/>
            <person name="Mondo S."/>
            <person name="Robb S."/>
            <person name="Idnurm A."/>
            <person name="Muszewska A."/>
            <person name="Steczkiewicz K."/>
            <person name="Masonjones S."/>
            <person name="Liao H.L."/>
            <person name="Gajdeczka M.T."/>
            <person name="Anike F."/>
            <person name="Vuek A."/>
            <person name="Anishchenko I.M."/>
            <person name="Voigt K."/>
            <person name="de Hoog G.S."/>
            <person name="Smith M.E."/>
            <person name="Heitman J."/>
            <person name="Vilgalys R."/>
            <person name="Stajich J.E."/>
        </authorList>
    </citation>
    <scope>NUCLEOTIDE SEQUENCE [LARGE SCALE GENOMIC DNA]</scope>
    <source>
        <strain evidence="1 2">CBS 357.93</strain>
    </source>
</reference>
<feature type="non-terminal residue" evidence="1">
    <location>
        <position position="57"/>
    </location>
</feature>
<dbReference type="EMBL" id="PJQL01003285">
    <property type="protein sequence ID" value="RCH81774.1"/>
    <property type="molecule type" value="Genomic_DNA"/>
</dbReference>
<evidence type="ECO:0000313" key="2">
    <source>
        <dbReference type="Proteomes" id="UP000252139"/>
    </source>
</evidence>
<proteinExistence type="predicted"/>
<evidence type="ECO:0000313" key="1">
    <source>
        <dbReference type="EMBL" id="RCH81774.1"/>
    </source>
</evidence>
<name>A0A367IVR9_RHIAZ</name>
<sequence length="57" mass="6635">MAVEPVSNDLHVTELLKRIGKEKNWSDKDVENDLLILEKNRIVTVNDLRSLSRESWS</sequence>
<dbReference type="Proteomes" id="UP000252139">
    <property type="component" value="Unassembled WGS sequence"/>
</dbReference>
<dbReference type="OrthoDB" id="426882at2759"/>
<dbReference type="AlphaFoldDB" id="A0A367IVR9"/>
<comment type="caution">
    <text evidence="1">The sequence shown here is derived from an EMBL/GenBank/DDBJ whole genome shotgun (WGS) entry which is preliminary data.</text>
</comment>
<protein>
    <submittedName>
        <fullName evidence="1">Uncharacterized protein</fullName>
    </submittedName>
</protein>
<gene>
    <name evidence="1" type="ORF">CU097_001421</name>
</gene>
<accession>A0A367IVR9</accession>
<organism evidence="1 2">
    <name type="scientific">Rhizopus azygosporus</name>
    <name type="common">Rhizopus microsporus var. azygosporus</name>
    <dbReference type="NCBI Taxonomy" id="86630"/>
    <lineage>
        <taxon>Eukaryota</taxon>
        <taxon>Fungi</taxon>
        <taxon>Fungi incertae sedis</taxon>
        <taxon>Mucoromycota</taxon>
        <taxon>Mucoromycotina</taxon>
        <taxon>Mucoromycetes</taxon>
        <taxon>Mucorales</taxon>
        <taxon>Mucorineae</taxon>
        <taxon>Rhizopodaceae</taxon>
        <taxon>Rhizopus</taxon>
    </lineage>
</organism>